<dbReference type="EMBL" id="CP022741">
    <property type="protein sequence ID" value="ASU22055.1"/>
    <property type="molecule type" value="Genomic_DNA"/>
</dbReference>
<dbReference type="CDD" id="cd07067">
    <property type="entry name" value="HP_PGM_like"/>
    <property type="match status" value="1"/>
</dbReference>
<protein>
    <submittedName>
        <fullName evidence="1">Alpha-ribazole phosphatase</fullName>
    </submittedName>
</protein>
<name>A0A223MWT4_9VIBR</name>
<keyword evidence="2" id="KW-1185">Reference proteome</keyword>
<dbReference type="Gene3D" id="3.40.50.1240">
    <property type="entry name" value="Phosphoglycerate mutase-like"/>
    <property type="match status" value="1"/>
</dbReference>
<evidence type="ECO:0000313" key="1">
    <source>
        <dbReference type="EMBL" id="ASU22055.1"/>
    </source>
</evidence>
<dbReference type="Pfam" id="PF00300">
    <property type="entry name" value="His_Phos_1"/>
    <property type="match status" value="1"/>
</dbReference>
<gene>
    <name evidence="1" type="ORF">CCZ37_05395</name>
</gene>
<sequence>MINLYLMRHSKTVGRPALNGKTDVLVEAHRQEQIAHTLLRSPYSFSNIITSPLRRCHDLAQQLVLQQPKLDYQIEPDFQEMDFGDVDGVAFDELQSMWPVVETLWINPAQHQLPNAENLADFHQRVTRAWEARVKEIKQDTLIIAHGGTIRMILADVLGTDWQNPHWYSVLNIDYQSLTHIQIGKDNAKNVTVKSIGIQI</sequence>
<dbReference type="SMART" id="SM00855">
    <property type="entry name" value="PGAM"/>
    <property type="match status" value="1"/>
</dbReference>
<dbReference type="KEGG" id="vqi:CCZ37_05395"/>
<dbReference type="RefSeq" id="WP_094499953.1">
    <property type="nucleotide sequence ID" value="NZ_CAWNHI010000001.1"/>
</dbReference>
<dbReference type="Proteomes" id="UP000215148">
    <property type="component" value="Chromosome 1"/>
</dbReference>
<dbReference type="GO" id="GO:0016791">
    <property type="term" value="F:phosphatase activity"/>
    <property type="evidence" value="ECO:0007669"/>
    <property type="project" value="TreeGrafter"/>
</dbReference>
<reference evidence="1 2" key="1">
    <citation type="submission" date="2017-08" db="EMBL/GenBank/DDBJ databases">
        <title>The Vibrio qinghaiensis sp.-Q67 is a luminous bacteria isolated firstly from Qinghai lake, Qinghai province, China, which has been proved to be very sensitive to detect environmental and food pollutants. Therefore, complete genome analysis of V. qinghaiensis sp.-Q67 highlights the potential application of this strain on detection of hazards in the contaminated environments.</title>
        <authorList>
            <person name="Gong L."/>
        </authorList>
    </citation>
    <scope>NUCLEOTIDE SEQUENCE [LARGE SCALE GENOMIC DNA]</scope>
    <source>
        <strain evidence="1 2">Q67</strain>
    </source>
</reference>
<proteinExistence type="predicted"/>
<evidence type="ECO:0000313" key="2">
    <source>
        <dbReference type="Proteomes" id="UP000215148"/>
    </source>
</evidence>
<dbReference type="PANTHER" id="PTHR48100:SF1">
    <property type="entry name" value="HISTIDINE PHOSPHATASE FAMILY PROTEIN-RELATED"/>
    <property type="match status" value="1"/>
</dbReference>
<accession>A0A223MWT4</accession>
<organism evidence="1 2">
    <name type="scientific">Vibrio qinghaiensis</name>
    <dbReference type="NCBI Taxonomy" id="2025808"/>
    <lineage>
        <taxon>Bacteria</taxon>
        <taxon>Pseudomonadati</taxon>
        <taxon>Pseudomonadota</taxon>
        <taxon>Gammaproteobacteria</taxon>
        <taxon>Vibrionales</taxon>
        <taxon>Vibrionaceae</taxon>
        <taxon>Vibrio</taxon>
    </lineage>
</organism>
<dbReference type="InterPro" id="IPR013078">
    <property type="entry name" value="His_Pase_superF_clade-1"/>
</dbReference>
<dbReference type="SUPFAM" id="SSF53254">
    <property type="entry name" value="Phosphoglycerate mutase-like"/>
    <property type="match status" value="1"/>
</dbReference>
<dbReference type="AlphaFoldDB" id="A0A223MWT4"/>
<dbReference type="InterPro" id="IPR029033">
    <property type="entry name" value="His_PPase_superfam"/>
</dbReference>
<dbReference type="PANTHER" id="PTHR48100">
    <property type="entry name" value="BROAD-SPECIFICITY PHOSPHATASE YOR283W-RELATED"/>
    <property type="match status" value="1"/>
</dbReference>
<dbReference type="GO" id="GO:0005737">
    <property type="term" value="C:cytoplasm"/>
    <property type="evidence" value="ECO:0007669"/>
    <property type="project" value="TreeGrafter"/>
</dbReference>
<dbReference type="InterPro" id="IPR050275">
    <property type="entry name" value="PGM_Phosphatase"/>
</dbReference>